<sequence length="212" mass="23195">MRTEFHHGGHHHPPLLERLVFFSDAVFAIAITLLVIEIEVPHLPHGADSAEHLRALAQRIPNFIGFFVSFWVIGAFWTGHHRAFGQVGHYATGLIGPNLAMLCAVAFMPFATAYMSENFGAVVPTFTYNLVLLVTALLNLHLIRKVTDPPFLAEGADPIERAATRARPWGVVGGSVVGLAVSLVVPQLSQLFLVTIPLWIALAVRLGRPRTD</sequence>
<evidence type="ECO:0000256" key="2">
    <source>
        <dbReference type="ARBA" id="ARBA00006920"/>
    </source>
</evidence>
<protein>
    <recommendedName>
        <fullName evidence="16">DUF1211 domain-containing protein</fullName>
    </recommendedName>
</protein>
<dbReference type="Proteomes" id="UP001156703">
    <property type="component" value="Unassembled WGS sequence"/>
</dbReference>
<keyword evidence="7" id="KW-0630">Potassium</keyword>
<keyword evidence="5 13" id="KW-0812">Transmembrane</keyword>
<comment type="caution">
    <text evidence="14">The sequence shown here is derived from an EMBL/GenBank/DDBJ whole genome shotgun (WGS) entry which is preliminary data.</text>
</comment>
<dbReference type="EMBL" id="BSOO01000001">
    <property type="protein sequence ID" value="GLR46454.1"/>
    <property type="molecule type" value="Genomic_DNA"/>
</dbReference>
<feature type="transmembrane region" description="Helical" evidence="13">
    <location>
        <begin position="90"/>
        <end position="114"/>
    </location>
</feature>
<dbReference type="InterPro" id="IPR010617">
    <property type="entry name" value="TMEM175-like"/>
</dbReference>
<comment type="similarity">
    <text evidence="2">Belongs to the TMEM175 family.</text>
</comment>
<name>A0ABQ5Z113_9SPHN</name>
<comment type="subcellular location">
    <subcellularLocation>
        <location evidence="1">Membrane</location>
        <topology evidence="1">Multi-pass membrane protein</topology>
    </subcellularLocation>
</comment>
<keyword evidence="15" id="KW-1185">Reference proteome</keyword>
<feature type="transmembrane region" description="Helical" evidence="13">
    <location>
        <begin position="126"/>
        <end position="143"/>
    </location>
</feature>
<organism evidence="14 15">
    <name type="scientific">Sphingomonas astaxanthinifaciens DSM 22298</name>
    <dbReference type="NCBI Taxonomy" id="1123267"/>
    <lineage>
        <taxon>Bacteria</taxon>
        <taxon>Pseudomonadati</taxon>
        <taxon>Pseudomonadota</taxon>
        <taxon>Alphaproteobacteria</taxon>
        <taxon>Sphingomonadales</taxon>
        <taxon>Sphingomonadaceae</taxon>
        <taxon>Sphingomonas</taxon>
    </lineage>
</organism>
<dbReference type="PANTHER" id="PTHR31462:SF5">
    <property type="entry name" value="ENDOSOMAL_LYSOSOMAL PROTON CHANNEL TMEM175"/>
    <property type="match status" value="1"/>
</dbReference>
<comment type="catalytic activity">
    <reaction evidence="12">
        <text>K(+)(in) = K(+)(out)</text>
        <dbReference type="Rhea" id="RHEA:29463"/>
        <dbReference type="ChEBI" id="CHEBI:29103"/>
    </reaction>
</comment>
<feature type="transmembrane region" description="Helical" evidence="13">
    <location>
        <begin position="60"/>
        <end position="78"/>
    </location>
</feature>
<keyword evidence="11" id="KW-0407">Ion channel</keyword>
<reference evidence="15" key="1">
    <citation type="journal article" date="2019" name="Int. J. Syst. Evol. Microbiol.">
        <title>The Global Catalogue of Microorganisms (GCM) 10K type strain sequencing project: providing services to taxonomists for standard genome sequencing and annotation.</title>
        <authorList>
            <consortium name="The Broad Institute Genomics Platform"/>
            <consortium name="The Broad Institute Genome Sequencing Center for Infectious Disease"/>
            <person name="Wu L."/>
            <person name="Ma J."/>
        </authorList>
    </citation>
    <scope>NUCLEOTIDE SEQUENCE [LARGE SCALE GENOMIC DNA]</scope>
    <source>
        <strain evidence="15">NBRC 102146</strain>
    </source>
</reference>
<evidence type="ECO:0000256" key="11">
    <source>
        <dbReference type="ARBA" id="ARBA00023303"/>
    </source>
</evidence>
<evidence type="ECO:0000256" key="8">
    <source>
        <dbReference type="ARBA" id="ARBA00022989"/>
    </source>
</evidence>
<evidence type="ECO:0000256" key="4">
    <source>
        <dbReference type="ARBA" id="ARBA00022538"/>
    </source>
</evidence>
<dbReference type="RefSeq" id="WP_051676482.1">
    <property type="nucleotide sequence ID" value="NZ_BSOO01000001.1"/>
</dbReference>
<feature type="transmembrane region" description="Helical" evidence="13">
    <location>
        <begin position="191"/>
        <end position="207"/>
    </location>
</feature>
<evidence type="ECO:0000256" key="12">
    <source>
        <dbReference type="ARBA" id="ARBA00034430"/>
    </source>
</evidence>
<evidence type="ECO:0000256" key="3">
    <source>
        <dbReference type="ARBA" id="ARBA00022448"/>
    </source>
</evidence>
<keyword evidence="8 13" id="KW-1133">Transmembrane helix</keyword>
<keyword evidence="6" id="KW-0631">Potassium channel</keyword>
<evidence type="ECO:0000256" key="13">
    <source>
        <dbReference type="SAM" id="Phobius"/>
    </source>
</evidence>
<evidence type="ECO:0000313" key="15">
    <source>
        <dbReference type="Proteomes" id="UP001156703"/>
    </source>
</evidence>
<evidence type="ECO:0008006" key="16">
    <source>
        <dbReference type="Google" id="ProtNLM"/>
    </source>
</evidence>
<evidence type="ECO:0000256" key="7">
    <source>
        <dbReference type="ARBA" id="ARBA00022958"/>
    </source>
</evidence>
<evidence type="ECO:0000313" key="14">
    <source>
        <dbReference type="EMBL" id="GLR46454.1"/>
    </source>
</evidence>
<keyword evidence="9" id="KW-0406">Ion transport</keyword>
<dbReference type="Pfam" id="PF06736">
    <property type="entry name" value="TMEM175"/>
    <property type="match status" value="1"/>
</dbReference>
<keyword evidence="4" id="KW-0633">Potassium transport</keyword>
<keyword evidence="3" id="KW-0813">Transport</keyword>
<evidence type="ECO:0000256" key="10">
    <source>
        <dbReference type="ARBA" id="ARBA00023136"/>
    </source>
</evidence>
<evidence type="ECO:0000256" key="1">
    <source>
        <dbReference type="ARBA" id="ARBA00004141"/>
    </source>
</evidence>
<evidence type="ECO:0000256" key="6">
    <source>
        <dbReference type="ARBA" id="ARBA00022826"/>
    </source>
</evidence>
<feature type="transmembrane region" description="Helical" evidence="13">
    <location>
        <begin position="21"/>
        <end position="40"/>
    </location>
</feature>
<evidence type="ECO:0000256" key="9">
    <source>
        <dbReference type="ARBA" id="ARBA00023065"/>
    </source>
</evidence>
<proteinExistence type="inferred from homology"/>
<gene>
    <name evidence="14" type="ORF">GCM10007925_01650</name>
</gene>
<feature type="transmembrane region" description="Helical" evidence="13">
    <location>
        <begin position="168"/>
        <end position="185"/>
    </location>
</feature>
<accession>A0ABQ5Z113</accession>
<evidence type="ECO:0000256" key="5">
    <source>
        <dbReference type="ARBA" id="ARBA00022692"/>
    </source>
</evidence>
<keyword evidence="10 13" id="KW-0472">Membrane</keyword>
<dbReference type="PANTHER" id="PTHR31462">
    <property type="entry name" value="ENDOSOMAL/LYSOSOMAL POTASSIUM CHANNEL TMEM175"/>
    <property type="match status" value="1"/>
</dbReference>